<keyword evidence="2" id="KW-1185">Reference proteome</keyword>
<sequence length="131" mass="14795">MIPTTLFYCCDSDLRTDIMRDIQGDVSHMPENELLNAIKRLAVKEESTLVHRLKMNRMVQSPATGIRTYQAALCQYKATCKEPGCVHVCDYSEEIIKDNLIRGIADPEILSDLLGDSKTDRTLDETVSFLV</sequence>
<name>A0AAN8PKK9_PATCE</name>
<dbReference type="EMBL" id="JAZGQO010000009">
    <property type="protein sequence ID" value="KAK6178259.1"/>
    <property type="molecule type" value="Genomic_DNA"/>
</dbReference>
<reference evidence="1 2" key="1">
    <citation type="submission" date="2024-01" db="EMBL/GenBank/DDBJ databases">
        <title>The genome of the rayed Mediterranean limpet Patella caerulea (Linnaeus, 1758).</title>
        <authorList>
            <person name="Anh-Thu Weber A."/>
            <person name="Halstead-Nussloch G."/>
        </authorList>
    </citation>
    <scope>NUCLEOTIDE SEQUENCE [LARGE SCALE GENOMIC DNA]</scope>
    <source>
        <strain evidence="1">AATW-2023a</strain>
        <tissue evidence="1">Whole specimen</tissue>
    </source>
</reference>
<evidence type="ECO:0000313" key="2">
    <source>
        <dbReference type="Proteomes" id="UP001347796"/>
    </source>
</evidence>
<evidence type="ECO:0000313" key="1">
    <source>
        <dbReference type="EMBL" id="KAK6178259.1"/>
    </source>
</evidence>
<organism evidence="1 2">
    <name type="scientific">Patella caerulea</name>
    <name type="common">Rayed Mediterranean limpet</name>
    <dbReference type="NCBI Taxonomy" id="87958"/>
    <lineage>
        <taxon>Eukaryota</taxon>
        <taxon>Metazoa</taxon>
        <taxon>Spiralia</taxon>
        <taxon>Lophotrochozoa</taxon>
        <taxon>Mollusca</taxon>
        <taxon>Gastropoda</taxon>
        <taxon>Patellogastropoda</taxon>
        <taxon>Patelloidea</taxon>
        <taxon>Patellidae</taxon>
        <taxon>Patella</taxon>
    </lineage>
</organism>
<comment type="caution">
    <text evidence="1">The sequence shown here is derived from an EMBL/GenBank/DDBJ whole genome shotgun (WGS) entry which is preliminary data.</text>
</comment>
<protein>
    <submittedName>
        <fullName evidence="1">Uncharacterized protein</fullName>
    </submittedName>
</protein>
<dbReference type="Proteomes" id="UP001347796">
    <property type="component" value="Unassembled WGS sequence"/>
</dbReference>
<dbReference type="AlphaFoldDB" id="A0AAN8PKK9"/>
<gene>
    <name evidence="1" type="ORF">SNE40_013066</name>
</gene>
<proteinExistence type="predicted"/>
<accession>A0AAN8PKK9</accession>